<dbReference type="Gene3D" id="3.40.50.1820">
    <property type="entry name" value="alpha/beta hydrolase"/>
    <property type="match status" value="1"/>
</dbReference>
<dbReference type="SUPFAM" id="SSF53474">
    <property type="entry name" value="alpha/beta-Hydrolases"/>
    <property type="match status" value="1"/>
</dbReference>
<evidence type="ECO:0000313" key="2">
    <source>
        <dbReference type="EMBL" id="MFD0854065.1"/>
    </source>
</evidence>
<reference evidence="3" key="1">
    <citation type="journal article" date="2019" name="Int. J. Syst. Evol. Microbiol.">
        <title>The Global Catalogue of Microorganisms (GCM) 10K type strain sequencing project: providing services to taxonomists for standard genome sequencing and annotation.</title>
        <authorList>
            <consortium name="The Broad Institute Genomics Platform"/>
            <consortium name="The Broad Institute Genome Sequencing Center for Infectious Disease"/>
            <person name="Wu L."/>
            <person name="Ma J."/>
        </authorList>
    </citation>
    <scope>NUCLEOTIDE SEQUENCE [LARGE SCALE GENOMIC DNA]</scope>
    <source>
        <strain evidence="3">JCM 31696</strain>
    </source>
</reference>
<keyword evidence="3" id="KW-1185">Reference proteome</keyword>
<gene>
    <name evidence="2" type="ORF">ACFQ07_17640</name>
</gene>
<evidence type="ECO:0000313" key="3">
    <source>
        <dbReference type="Proteomes" id="UP001597083"/>
    </source>
</evidence>
<feature type="non-terminal residue" evidence="2">
    <location>
        <position position="95"/>
    </location>
</feature>
<dbReference type="EMBL" id="JBHTIR010002664">
    <property type="protein sequence ID" value="MFD0854065.1"/>
    <property type="molecule type" value="Genomic_DNA"/>
</dbReference>
<name>A0ABW3CID8_9ACTN</name>
<dbReference type="Pfam" id="PF12697">
    <property type="entry name" value="Abhydrolase_6"/>
    <property type="match status" value="1"/>
</dbReference>
<comment type="caution">
    <text evidence="2">The sequence shown here is derived from an EMBL/GenBank/DDBJ whole genome shotgun (WGS) entry which is preliminary data.</text>
</comment>
<keyword evidence="2" id="KW-0378">Hydrolase</keyword>
<sequence length="95" mass="10375">MAEYVEINGMRMWFDERGDGEPLVLLHGGLTDSRDFTGNLAVLADDYRLFLPERRGHGHTPDVPGPLTVQAMADDTIAFLEKIVGGAARLVGYSA</sequence>
<accession>A0ABW3CID8</accession>
<dbReference type="InterPro" id="IPR029058">
    <property type="entry name" value="AB_hydrolase_fold"/>
</dbReference>
<dbReference type="GO" id="GO:0016787">
    <property type="term" value="F:hydrolase activity"/>
    <property type="evidence" value="ECO:0007669"/>
    <property type="project" value="UniProtKB-KW"/>
</dbReference>
<feature type="domain" description="AB hydrolase-1" evidence="1">
    <location>
        <begin position="23"/>
        <end position="94"/>
    </location>
</feature>
<protein>
    <submittedName>
        <fullName evidence="2">Alpha/beta fold hydrolase</fullName>
    </submittedName>
</protein>
<proteinExistence type="predicted"/>
<evidence type="ECO:0000259" key="1">
    <source>
        <dbReference type="Pfam" id="PF12697"/>
    </source>
</evidence>
<dbReference type="Proteomes" id="UP001597083">
    <property type="component" value="Unassembled WGS sequence"/>
</dbReference>
<organism evidence="2 3">
    <name type="scientific">Actinomadura adrarensis</name>
    <dbReference type="NCBI Taxonomy" id="1819600"/>
    <lineage>
        <taxon>Bacteria</taxon>
        <taxon>Bacillati</taxon>
        <taxon>Actinomycetota</taxon>
        <taxon>Actinomycetes</taxon>
        <taxon>Streptosporangiales</taxon>
        <taxon>Thermomonosporaceae</taxon>
        <taxon>Actinomadura</taxon>
    </lineage>
</organism>
<dbReference type="InterPro" id="IPR000073">
    <property type="entry name" value="AB_hydrolase_1"/>
</dbReference>